<feature type="region of interest" description="Disordered" evidence="1">
    <location>
        <begin position="39"/>
        <end position="270"/>
    </location>
</feature>
<name>A0A1H5XAN3_9RHOB</name>
<feature type="compositionally biased region" description="Low complexity" evidence="1">
    <location>
        <begin position="259"/>
        <end position="270"/>
    </location>
</feature>
<gene>
    <name evidence="3" type="ORF">SAMN05421751_11055</name>
</gene>
<feature type="compositionally biased region" description="Polar residues" evidence="1">
    <location>
        <begin position="246"/>
        <end position="258"/>
    </location>
</feature>
<dbReference type="Proteomes" id="UP000236742">
    <property type="component" value="Unassembled WGS sequence"/>
</dbReference>
<feature type="compositionally biased region" description="Low complexity" evidence="1">
    <location>
        <begin position="45"/>
        <end position="57"/>
    </location>
</feature>
<dbReference type="InterPro" id="IPR000253">
    <property type="entry name" value="FHA_dom"/>
</dbReference>
<dbReference type="AlphaFoldDB" id="A0A1H5XAN3"/>
<evidence type="ECO:0000256" key="1">
    <source>
        <dbReference type="SAM" id="MobiDB-lite"/>
    </source>
</evidence>
<dbReference type="InterPro" id="IPR008984">
    <property type="entry name" value="SMAD_FHA_dom_sf"/>
</dbReference>
<dbReference type="Pfam" id="PF00498">
    <property type="entry name" value="FHA"/>
    <property type="match status" value="1"/>
</dbReference>
<keyword evidence="4" id="KW-1185">Reference proteome</keyword>
<dbReference type="CDD" id="cd00060">
    <property type="entry name" value="FHA"/>
    <property type="match status" value="1"/>
</dbReference>
<feature type="domain" description="FHA" evidence="2">
    <location>
        <begin position="347"/>
        <end position="401"/>
    </location>
</feature>
<dbReference type="Gene3D" id="2.60.200.20">
    <property type="match status" value="1"/>
</dbReference>
<protein>
    <submittedName>
        <fullName evidence="3">FHA domain-containing protein</fullName>
    </submittedName>
</protein>
<dbReference type="SUPFAM" id="SSF49879">
    <property type="entry name" value="SMAD/FHA domain"/>
    <property type="match status" value="1"/>
</dbReference>
<proteinExistence type="predicted"/>
<feature type="compositionally biased region" description="Basic and acidic residues" evidence="1">
    <location>
        <begin position="161"/>
        <end position="181"/>
    </location>
</feature>
<organism evidence="3 4">
    <name type="scientific">Jhaorihella thermophila</name>
    <dbReference type="NCBI Taxonomy" id="488547"/>
    <lineage>
        <taxon>Bacteria</taxon>
        <taxon>Pseudomonadati</taxon>
        <taxon>Pseudomonadota</taxon>
        <taxon>Alphaproteobacteria</taxon>
        <taxon>Rhodobacterales</taxon>
        <taxon>Paracoccaceae</taxon>
        <taxon>Jhaorihella</taxon>
    </lineage>
</organism>
<feature type="compositionally biased region" description="Basic and acidic residues" evidence="1">
    <location>
        <begin position="199"/>
        <end position="213"/>
    </location>
</feature>
<accession>A0A1H5XAN3</accession>
<evidence type="ECO:0000259" key="2">
    <source>
        <dbReference type="PROSITE" id="PS50006"/>
    </source>
</evidence>
<reference evidence="3 4" key="1">
    <citation type="submission" date="2016-10" db="EMBL/GenBank/DDBJ databases">
        <authorList>
            <person name="de Groot N.N."/>
        </authorList>
    </citation>
    <scope>NUCLEOTIDE SEQUENCE [LARGE SCALE GENOMIC DNA]</scope>
    <source>
        <strain evidence="3 4">DSM 23413</strain>
    </source>
</reference>
<dbReference type="PROSITE" id="PS50006">
    <property type="entry name" value="FHA_DOMAIN"/>
    <property type="match status" value="1"/>
</dbReference>
<evidence type="ECO:0000313" key="3">
    <source>
        <dbReference type="EMBL" id="SEG08276.1"/>
    </source>
</evidence>
<sequence>MKFIKEIISGKQDGTGAQADDAHPAGVLDLEAFSVGNQLPRHAEVGSSSQASGGSRAAESEAAEPEAARHFYDALENLPGRIAEAASGPHAATGPDWPTESDAAASPDGHLSEDWPVETQRPFSPEDTGADVPAEPRVAPLAAPDTDSDDASPEEAALALDTRDGLHDRDCSERTEPDAPRPARPADPLVVQDETDAQWGEKPDPFARLDRAAGDPPPPGAPSPFHKDESARPISGRPRTRLSEDLSVQSARTRSQTRPLAQPQAGAQAAVPLADMPAPAAGRAARRAGRVKTRLLGFGAGDVVPDPIEAVDRSSQRTGQSIFPVGWMVVVAGPGRGNAFTLFAGVSQIGRGEDQAVRLDFGDISISRSNHAAVAYDPRQQRFYLGHGGKANLVRLNGKPVLSTEELPSGSVIEIGETKLRFVALCGEEFDWGNCRDDDVETAIFG</sequence>
<dbReference type="RefSeq" id="WP_235003825.1">
    <property type="nucleotide sequence ID" value="NZ_FNVD01000010.1"/>
</dbReference>
<dbReference type="EMBL" id="FNVD01000010">
    <property type="protein sequence ID" value="SEG08276.1"/>
    <property type="molecule type" value="Genomic_DNA"/>
</dbReference>
<evidence type="ECO:0000313" key="4">
    <source>
        <dbReference type="Proteomes" id="UP000236742"/>
    </source>
</evidence>